<sequence>LKIHELEYIYFGEGMTIYNDTIVQLTWLNNIGFVYIEQDTFELIDSFNYPTAGWGLTHDDTCLIMSDGSSRLHYLDPQTYEEVGYVDVTAEGVPVENLNELEYIQGMIYSNIWFSDLIAIIEPQTGEVVGWLNLSGILSSGGFGEGRDVLNGIAYDSSNVRLFVTGKLWPTLFEIEVDPLNYPPKIISSSPASPCYIDADSVLFLCISAEDP</sequence>
<reference evidence="1" key="1">
    <citation type="journal article" date="2014" name="Front. Microbiol.">
        <title>High frequency of phylogenetically diverse reductive dehalogenase-homologous genes in deep subseafloor sedimentary metagenomes.</title>
        <authorList>
            <person name="Kawai M."/>
            <person name="Futagami T."/>
            <person name="Toyoda A."/>
            <person name="Takaki Y."/>
            <person name="Nishi S."/>
            <person name="Hori S."/>
            <person name="Arai W."/>
            <person name="Tsubouchi T."/>
            <person name="Morono Y."/>
            <person name="Uchiyama I."/>
            <person name="Ito T."/>
            <person name="Fujiyama A."/>
            <person name="Inagaki F."/>
            <person name="Takami H."/>
        </authorList>
    </citation>
    <scope>NUCLEOTIDE SEQUENCE</scope>
    <source>
        <strain evidence="1">Expedition CK06-06</strain>
    </source>
</reference>
<dbReference type="PANTHER" id="PTHR31270:SF1">
    <property type="entry name" value="GLUTAMINYL-PEPTIDE CYCLOTRANSFERASE"/>
    <property type="match status" value="1"/>
</dbReference>
<evidence type="ECO:0000313" key="1">
    <source>
        <dbReference type="EMBL" id="GAI15201.1"/>
    </source>
</evidence>
<dbReference type="Pfam" id="PF05096">
    <property type="entry name" value="Glu_cyclase_2"/>
    <property type="match status" value="1"/>
</dbReference>
<feature type="non-terminal residue" evidence="1">
    <location>
        <position position="1"/>
    </location>
</feature>
<comment type="caution">
    <text evidence="1">The sequence shown here is derived from an EMBL/GenBank/DDBJ whole genome shotgun (WGS) entry which is preliminary data.</text>
</comment>
<dbReference type="InterPro" id="IPR007788">
    <property type="entry name" value="QCT"/>
</dbReference>
<gene>
    <name evidence="1" type="ORF">S06H3_11321</name>
</gene>
<dbReference type="EMBL" id="BARV01005454">
    <property type="protein sequence ID" value="GAI15201.1"/>
    <property type="molecule type" value="Genomic_DNA"/>
</dbReference>
<dbReference type="SUPFAM" id="SSF50969">
    <property type="entry name" value="YVTN repeat-like/Quinoprotein amine dehydrogenase"/>
    <property type="match status" value="1"/>
</dbReference>
<dbReference type="PANTHER" id="PTHR31270">
    <property type="entry name" value="GLUTAMINYL-PEPTIDE CYCLOTRANSFERASE"/>
    <property type="match status" value="1"/>
</dbReference>
<evidence type="ECO:0008006" key="2">
    <source>
        <dbReference type="Google" id="ProtNLM"/>
    </source>
</evidence>
<organism evidence="1">
    <name type="scientific">marine sediment metagenome</name>
    <dbReference type="NCBI Taxonomy" id="412755"/>
    <lineage>
        <taxon>unclassified sequences</taxon>
        <taxon>metagenomes</taxon>
        <taxon>ecological metagenomes</taxon>
    </lineage>
</organism>
<dbReference type="GO" id="GO:0016603">
    <property type="term" value="F:glutaminyl-peptide cyclotransferase activity"/>
    <property type="evidence" value="ECO:0007669"/>
    <property type="project" value="InterPro"/>
</dbReference>
<accession>X1MAT2</accession>
<protein>
    <recommendedName>
        <fullName evidence="2">Glutamine cyclotransferase</fullName>
    </recommendedName>
</protein>
<dbReference type="AlphaFoldDB" id="X1MAT2"/>
<dbReference type="InterPro" id="IPR011044">
    <property type="entry name" value="Quino_amine_DH_bsu"/>
</dbReference>
<proteinExistence type="predicted"/>
<name>X1MAT2_9ZZZZ</name>
<feature type="non-terminal residue" evidence="1">
    <location>
        <position position="212"/>
    </location>
</feature>